<reference evidence="2 3" key="2">
    <citation type="journal article" date="2011" name="PLoS Genet.">
        <title>Caenorhabditis briggsae recombinant inbred line genotypes reveal inter-strain incompatibility and the evolution of recombination.</title>
        <authorList>
            <person name="Ross J.A."/>
            <person name="Koboldt D.C."/>
            <person name="Staisch J.E."/>
            <person name="Chamberlin H.M."/>
            <person name="Gupta B.P."/>
            <person name="Miller R.D."/>
            <person name="Baird S.E."/>
            <person name="Haag E.S."/>
        </authorList>
    </citation>
    <scope>NUCLEOTIDE SEQUENCE [LARGE SCALE GENOMIC DNA]</scope>
    <source>
        <strain evidence="2 3">AF16</strain>
    </source>
</reference>
<dbReference type="InterPro" id="IPR019428">
    <property type="entry name" value="7TM_GPCR_serpentine_rcpt_Str"/>
</dbReference>
<dbReference type="PANTHER" id="PTHR22943:SF109">
    <property type="entry name" value="SEVEN TM RECEPTOR"/>
    <property type="match status" value="1"/>
</dbReference>
<name>B6IGF2_CAEBR</name>
<dbReference type="RefSeq" id="XP_045098549.1">
    <property type="nucleotide sequence ID" value="XM_045237142.1"/>
</dbReference>
<keyword evidence="3" id="KW-1185">Reference proteome</keyword>
<dbReference type="HOGENOM" id="CLU_2212301_0_0_1"/>
<dbReference type="CTD" id="68918805"/>
<protein>
    <submittedName>
        <fullName evidence="2">Protein CBG27351</fullName>
    </submittedName>
</protein>
<dbReference type="Proteomes" id="UP000008549">
    <property type="component" value="Unassembled WGS sequence"/>
</dbReference>
<dbReference type="InParanoid" id="B6IGF2"/>
<gene>
    <name evidence="2" type="ORF">CBG27351</name>
    <name evidence="2" type="ORF">CBG_27351</name>
</gene>
<evidence type="ECO:0000313" key="3">
    <source>
        <dbReference type="Proteomes" id="UP000008549"/>
    </source>
</evidence>
<keyword evidence="1" id="KW-1133">Transmembrane helix</keyword>
<organism evidence="2 3">
    <name type="scientific">Caenorhabditis briggsae</name>
    <dbReference type="NCBI Taxonomy" id="6238"/>
    <lineage>
        <taxon>Eukaryota</taxon>
        <taxon>Metazoa</taxon>
        <taxon>Ecdysozoa</taxon>
        <taxon>Nematoda</taxon>
        <taxon>Chromadorea</taxon>
        <taxon>Rhabditida</taxon>
        <taxon>Rhabditina</taxon>
        <taxon>Rhabditomorpha</taxon>
        <taxon>Rhabditoidea</taxon>
        <taxon>Rhabditidae</taxon>
        <taxon>Peloderinae</taxon>
        <taxon>Caenorhabditis</taxon>
    </lineage>
</organism>
<evidence type="ECO:0000313" key="2">
    <source>
        <dbReference type="EMBL" id="CAR98982.1"/>
    </source>
</evidence>
<dbReference type="PANTHER" id="PTHR22943">
    <property type="entry name" value="7-TRANSMEMBRANE DOMAIN RECEPTOR C.ELEGANS"/>
    <property type="match status" value="1"/>
</dbReference>
<dbReference type="GeneID" id="68918805"/>
<sequence length="107" mass="11912">MFRYFKHSHFGKSQGVPLIFVYCGSFAFSITLIPVLLMYAPVGILFCCLMFNLEFGSFSSIATASISCYPAVDPSPTMFIVESYRKAIFGCCKSPQSKMMRSVVVSM</sequence>
<dbReference type="AlphaFoldDB" id="B6IGF2"/>
<keyword evidence="1" id="KW-0812">Transmembrane</keyword>
<dbReference type="Pfam" id="PF10326">
    <property type="entry name" value="7TM_GPCR_Str"/>
    <property type="match status" value="1"/>
</dbReference>
<dbReference type="EMBL" id="HE601320">
    <property type="protein sequence ID" value="CAR98982.1"/>
    <property type="molecule type" value="Genomic_DNA"/>
</dbReference>
<evidence type="ECO:0000256" key="1">
    <source>
        <dbReference type="SAM" id="Phobius"/>
    </source>
</evidence>
<reference evidence="2 3" key="1">
    <citation type="journal article" date="2003" name="PLoS Biol.">
        <title>The genome sequence of Caenorhabditis briggsae: a platform for comparative genomics.</title>
        <authorList>
            <person name="Stein L.D."/>
            <person name="Bao Z."/>
            <person name="Blasiar D."/>
            <person name="Blumenthal T."/>
            <person name="Brent M.R."/>
            <person name="Chen N."/>
            <person name="Chinwalla A."/>
            <person name="Clarke L."/>
            <person name="Clee C."/>
            <person name="Coghlan A."/>
            <person name="Coulson A."/>
            <person name="D'Eustachio P."/>
            <person name="Fitch D.H."/>
            <person name="Fulton L.A."/>
            <person name="Fulton R.E."/>
            <person name="Griffiths-Jones S."/>
            <person name="Harris T.W."/>
            <person name="Hillier L.W."/>
            <person name="Kamath R."/>
            <person name="Kuwabara P.E."/>
            <person name="Mardis E.R."/>
            <person name="Marra M.A."/>
            <person name="Miner T.L."/>
            <person name="Minx P."/>
            <person name="Mullikin J.C."/>
            <person name="Plumb R.W."/>
            <person name="Rogers J."/>
            <person name="Schein J.E."/>
            <person name="Sohrmann M."/>
            <person name="Spieth J."/>
            <person name="Stajich J.E."/>
            <person name="Wei C."/>
            <person name="Willey D."/>
            <person name="Wilson R.K."/>
            <person name="Durbin R."/>
            <person name="Waterston R.H."/>
        </authorList>
    </citation>
    <scope>NUCLEOTIDE SEQUENCE [LARGE SCALE GENOMIC DNA]</scope>
    <source>
        <strain evidence="2 3">AF16</strain>
    </source>
</reference>
<accession>B6IGF2</accession>
<feature type="transmembrane region" description="Helical" evidence="1">
    <location>
        <begin position="20"/>
        <end position="53"/>
    </location>
</feature>
<keyword evidence="1" id="KW-0472">Membrane</keyword>
<dbReference type="KEGG" id="cbr:CBG_27351"/>
<proteinExistence type="predicted"/>